<accession>A0ABN2HJC6</accession>
<dbReference type="EMBL" id="BAAAPL010000001">
    <property type="protein sequence ID" value="GAA1688004.1"/>
    <property type="molecule type" value="Genomic_DNA"/>
</dbReference>
<name>A0ABN2HJC6_9MICO</name>
<evidence type="ECO:0000259" key="1">
    <source>
        <dbReference type="Pfam" id="PF02538"/>
    </source>
</evidence>
<keyword evidence="3" id="KW-1185">Reference proteome</keyword>
<sequence length="595" mass="63649">MPEPTTPSIELALWANRFENVVRAMANTLFRTSRSGIINTAHDFSCCVITAGHEMLAAANSLPIHVLSGPDIISRYLSQQHPHPKQGDAFLHNSPYHGNSHAADHVIVIPVVDDEGIHRFTVLAKAHQADCGNSLPSTFHVEARDVYEEGALIFPMVQVQRDGEDIDDILRMCELRIRVPEQWRGDYRALVGSARIGERRMRDLAGLAGGWDRLQQLAAQWLDYSEQRAAAAVRGLVSGTGRAVTHHDPYPGIPDEMPIVAEVTVDSEGGMIDVDLTENHDCLDSGLNLTQATTTSSALIGIWNTLNGAAPLNGGSFRRMRVHLREGAAIGIPVHPYSCSLATTNLATRAANVVGRAFAEISETMGMADAGLIMPPSSGVISGRDPRRDGAPFVNMLMLAGTGGAGSPHGDGWLTMGDAGTAGMLRRDSVEIDEWMFPIVIHRQELLTDSEGAGYRRGTPGTLVEFGPLDCEIEVQYSNDGAVYPPEGARGGGPGGAARQWLVRANGATEPMASVGSIDLGHGDIVVSARTGGGGFGDPRLREPARVWEDVREGWISAKRAREVYGVAIGAAGVDEQETAALRGSGRANEEVVHA</sequence>
<feature type="domain" description="Hydantoinase B/oxoprolinase" evidence="1">
    <location>
        <begin position="9"/>
        <end position="539"/>
    </location>
</feature>
<dbReference type="Proteomes" id="UP001501690">
    <property type="component" value="Unassembled WGS sequence"/>
</dbReference>
<dbReference type="PANTHER" id="PTHR11365:SF23">
    <property type="entry name" value="HYPOTHETICAL 5-OXOPROLINASE (EUROFUNG)-RELATED"/>
    <property type="match status" value="1"/>
</dbReference>
<protein>
    <submittedName>
        <fullName evidence="2">Hydantoinase B/oxoprolinase family protein</fullName>
    </submittedName>
</protein>
<gene>
    <name evidence="2" type="ORF">GCM10009808_01230</name>
</gene>
<evidence type="ECO:0000313" key="2">
    <source>
        <dbReference type="EMBL" id="GAA1688004.1"/>
    </source>
</evidence>
<organism evidence="2 3">
    <name type="scientific">Microbacterium sediminicola</name>
    <dbReference type="NCBI Taxonomy" id="415210"/>
    <lineage>
        <taxon>Bacteria</taxon>
        <taxon>Bacillati</taxon>
        <taxon>Actinomycetota</taxon>
        <taxon>Actinomycetes</taxon>
        <taxon>Micrococcales</taxon>
        <taxon>Microbacteriaceae</taxon>
        <taxon>Microbacterium</taxon>
    </lineage>
</organism>
<dbReference type="PANTHER" id="PTHR11365">
    <property type="entry name" value="5-OXOPROLINASE RELATED"/>
    <property type="match status" value="1"/>
</dbReference>
<dbReference type="InterPro" id="IPR045079">
    <property type="entry name" value="Oxoprolinase-like"/>
</dbReference>
<reference evidence="2 3" key="1">
    <citation type="journal article" date="2019" name="Int. J. Syst. Evol. Microbiol.">
        <title>The Global Catalogue of Microorganisms (GCM) 10K type strain sequencing project: providing services to taxonomists for standard genome sequencing and annotation.</title>
        <authorList>
            <consortium name="The Broad Institute Genomics Platform"/>
            <consortium name="The Broad Institute Genome Sequencing Center for Infectious Disease"/>
            <person name="Wu L."/>
            <person name="Ma J."/>
        </authorList>
    </citation>
    <scope>NUCLEOTIDE SEQUENCE [LARGE SCALE GENOMIC DNA]</scope>
    <source>
        <strain evidence="2 3">JCM 15577</strain>
    </source>
</reference>
<dbReference type="InterPro" id="IPR003692">
    <property type="entry name" value="Hydantoinase_B"/>
</dbReference>
<evidence type="ECO:0000313" key="3">
    <source>
        <dbReference type="Proteomes" id="UP001501690"/>
    </source>
</evidence>
<dbReference type="RefSeq" id="WP_344067818.1">
    <property type="nucleotide sequence ID" value="NZ_BAAAPL010000001.1"/>
</dbReference>
<comment type="caution">
    <text evidence="2">The sequence shown here is derived from an EMBL/GenBank/DDBJ whole genome shotgun (WGS) entry which is preliminary data.</text>
</comment>
<proteinExistence type="predicted"/>
<dbReference type="Pfam" id="PF02538">
    <property type="entry name" value="Hydantoinase_B"/>
    <property type="match status" value="1"/>
</dbReference>